<dbReference type="EC" id="3.4.-.-" evidence="2"/>
<dbReference type="InterPro" id="IPR051454">
    <property type="entry name" value="RNA/ubiquinone_mod_enzymes"/>
</dbReference>
<reference evidence="2 3" key="1">
    <citation type="submission" date="2010-12" db="EMBL/GenBank/DDBJ databases">
        <authorList>
            <person name="Muzny D."/>
            <person name="Qin X."/>
            <person name="Deng J."/>
            <person name="Jiang H."/>
            <person name="Liu Y."/>
            <person name="Qu J."/>
            <person name="Song X.-Z."/>
            <person name="Zhang L."/>
            <person name="Thornton R."/>
            <person name="Coyle M."/>
            <person name="Francisco L."/>
            <person name="Jackson L."/>
            <person name="Javaid M."/>
            <person name="Korchina V."/>
            <person name="Kovar C."/>
            <person name="Mata R."/>
            <person name="Mathew T."/>
            <person name="Ngo R."/>
            <person name="Nguyen L."/>
            <person name="Nguyen N."/>
            <person name="Okwuonu G."/>
            <person name="Ongeri F."/>
            <person name="Pham C."/>
            <person name="Simmons D."/>
            <person name="Wilczek-Boney K."/>
            <person name="Hale W."/>
            <person name="Jakkamsetti A."/>
            <person name="Pham P."/>
            <person name="Ruth R."/>
            <person name="San Lucas F."/>
            <person name="Warren J."/>
            <person name="Zhang J."/>
            <person name="Zhao Z."/>
            <person name="Zhou C."/>
            <person name="Zhu D."/>
            <person name="Lee S."/>
            <person name="Bess C."/>
            <person name="Blankenburg K."/>
            <person name="Forbes L."/>
            <person name="Fu Q."/>
            <person name="Gubbala S."/>
            <person name="Hirani K."/>
            <person name="Jayaseelan J.C."/>
            <person name="Lara F."/>
            <person name="Munidasa M."/>
            <person name="Palculict T."/>
            <person name="Patil S."/>
            <person name="Pu L.-L."/>
            <person name="Saada N."/>
            <person name="Tang L."/>
            <person name="Weissenberger G."/>
            <person name="Zhu Y."/>
            <person name="Hemphill L."/>
            <person name="Shang Y."/>
            <person name="Youmans B."/>
            <person name="Ayvaz T."/>
            <person name="Ross M."/>
            <person name="Santibanez J."/>
            <person name="Aqrawi P."/>
            <person name="Gross S."/>
            <person name="Joshi V."/>
            <person name="Fowler G."/>
            <person name="Nazareth L."/>
            <person name="Reid J."/>
            <person name="Worley K."/>
            <person name="Petrosino J."/>
            <person name="Highlander S."/>
            <person name="Gibbs R."/>
        </authorList>
    </citation>
    <scope>NUCLEOTIDE SEQUENCE [LARGE SCALE GENOMIC DNA]</scope>
    <source>
        <strain evidence="2 3">ATCC 23263</strain>
    </source>
</reference>
<proteinExistence type="predicted"/>
<dbReference type="InterPro" id="IPR001539">
    <property type="entry name" value="Peptidase_U32"/>
</dbReference>
<dbReference type="HOGENOM" id="CLU_011540_4_1_9"/>
<comment type="caution">
    <text evidence="2">The sequence shown here is derived from an EMBL/GenBank/DDBJ whole genome shotgun (WGS) entry which is preliminary data.</text>
</comment>
<dbReference type="InterPro" id="IPR020988">
    <property type="entry name" value="Pept_U32_collagenase"/>
</dbReference>
<protein>
    <submittedName>
        <fullName evidence="2">Peptidase, U32 family</fullName>
        <ecNumber evidence="2">3.4.-.-</ecNumber>
    </submittedName>
</protein>
<dbReference type="PANTHER" id="PTHR30217:SF10">
    <property type="entry name" value="23S RRNA 5-HYDROXYCYTIDINE C2501 SYNTHASE"/>
    <property type="match status" value="1"/>
</dbReference>
<name>E6MEL5_9FIRM</name>
<dbReference type="Pfam" id="PF01136">
    <property type="entry name" value="Peptidase_U32"/>
    <property type="match status" value="1"/>
</dbReference>
<feature type="domain" description="Peptidase U32 collagenase" evidence="1">
    <location>
        <begin position="377"/>
        <end position="492"/>
    </location>
</feature>
<dbReference type="Proteomes" id="UP000004754">
    <property type="component" value="Unassembled WGS sequence"/>
</dbReference>
<dbReference type="EMBL" id="AEQN01000007">
    <property type="protein sequence ID" value="EFV02540.1"/>
    <property type="molecule type" value="Genomic_DNA"/>
</dbReference>
<keyword evidence="3" id="KW-1185">Reference proteome</keyword>
<dbReference type="GO" id="GO:0016787">
    <property type="term" value="F:hydrolase activity"/>
    <property type="evidence" value="ECO:0007669"/>
    <property type="project" value="UniProtKB-KW"/>
</dbReference>
<dbReference type="STRING" id="887929.HMP0721_0448"/>
<keyword evidence="2" id="KW-0378">Hydrolase</keyword>
<evidence type="ECO:0000259" key="1">
    <source>
        <dbReference type="Pfam" id="PF12392"/>
    </source>
</evidence>
<dbReference type="eggNOG" id="COG0826">
    <property type="taxonomic scope" value="Bacteria"/>
</dbReference>
<dbReference type="Pfam" id="PF12392">
    <property type="entry name" value="DUF3656"/>
    <property type="match status" value="1"/>
</dbReference>
<evidence type="ECO:0000313" key="2">
    <source>
        <dbReference type="EMBL" id="EFV02540.1"/>
    </source>
</evidence>
<dbReference type="PANTHER" id="PTHR30217">
    <property type="entry name" value="PEPTIDASE U32 FAMILY"/>
    <property type="match status" value="1"/>
</dbReference>
<accession>E6MEL5</accession>
<dbReference type="AlphaFoldDB" id="E6MEL5"/>
<evidence type="ECO:0000313" key="3">
    <source>
        <dbReference type="Proteomes" id="UP000004754"/>
    </source>
</evidence>
<organism evidence="2 3">
    <name type="scientific">Pseudoramibacter alactolyticus ATCC 23263</name>
    <dbReference type="NCBI Taxonomy" id="887929"/>
    <lineage>
        <taxon>Bacteria</taxon>
        <taxon>Bacillati</taxon>
        <taxon>Bacillota</taxon>
        <taxon>Clostridia</taxon>
        <taxon>Eubacteriales</taxon>
        <taxon>Eubacteriaceae</taxon>
        <taxon>Pseudoramibacter</taxon>
    </lineage>
</organism>
<sequence length="786" mass="88070">MIKRLKQKNNRPEILAPAGNEAGIIAAINAGADAVYFGGKFFNARQRADNLDEKAIRHCVRLCHQHDIKAYLTLNILVKDSEWDELLDYLCFLETSGLDGLIVQDPGLIWVLRRYYPQIKLQTSTQASVGGLFGVLFFETMGFTRVVLPREMPIAEVYDIKKHSRIELKVFAHGALCFARSGQCLMSSLIGGRSGNRGLCAQPCRQYYHLMDTQGKPVREGYLLSMKDLNTQTHLEEIADAGVSAFKIEGRLKNQAYIYATTKAYAQIPEDAKQAPINLDAIFSRDFTAGWLFDLHHHINAHVQKKRGELIGEVEKVGRREMVVTLKKGVTLAAGDGLAFGKAADRGMRVENVQNIRGQGNRVRVFGHSAARAHEPVYRNKNSRMLAAIASAAERPVDFNPLALSIDLDLKKDRPIHYKARADERQIEGRIAIVPSRAQKHPLDQKMIQGQLQKLGGTDYLLADLHIKMTDALFLSKKDLNRVRRGVIEQLDAPGKRKIDLSVLWSTPRKIRDGHPPISLEVRGLDQIEALRECQPDEWVLPLDGVKSIPRLHGLVQQLKKENAAVRIAFPHIMNTQSCRSLAAHLDEIEAMAADGYLARNYETLYLLRQIKRPIEADASLHVFNTVTTKALGEWGCASAAISHELEAPAIQSLLKRSALPLVLSVYGFQAVMFSDNCVVDCDKKQCSRCPHHGLYFLKDRMGKVFPLVLDKAGKTVIYNADKLFLTPKMLEPLKGIDRYRIHVLNETAAEISQVMTIYRSGQMANLNQLDEGQHFTAGNFKRGVQ</sequence>
<gene>
    <name evidence="2" type="ORF">HMP0721_0448</name>
</gene>